<gene>
    <name evidence="8" type="ORF">DUNSADRAFT_569</name>
</gene>
<evidence type="ECO:0000313" key="9">
    <source>
        <dbReference type="Proteomes" id="UP000815325"/>
    </source>
</evidence>
<comment type="subcellular location">
    <subcellularLocation>
        <location evidence="1">Membrane</location>
        <topology evidence="1">Multi-pass membrane protein</topology>
    </subcellularLocation>
</comment>
<organism evidence="8 9">
    <name type="scientific">Dunaliella salina</name>
    <name type="common">Green alga</name>
    <name type="synonym">Protococcus salinus</name>
    <dbReference type="NCBI Taxonomy" id="3046"/>
    <lineage>
        <taxon>Eukaryota</taxon>
        <taxon>Viridiplantae</taxon>
        <taxon>Chlorophyta</taxon>
        <taxon>core chlorophytes</taxon>
        <taxon>Chlorophyceae</taxon>
        <taxon>CS clade</taxon>
        <taxon>Chlamydomonadales</taxon>
        <taxon>Dunaliellaceae</taxon>
        <taxon>Dunaliella</taxon>
    </lineage>
</organism>
<evidence type="ECO:0000256" key="4">
    <source>
        <dbReference type="ARBA" id="ARBA00022989"/>
    </source>
</evidence>
<evidence type="ECO:0000256" key="5">
    <source>
        <dbReference type="ARBA" id="ARBA00023136"/>
    </source>
</evidence>
<evidence type="ECO:0000256" key="2">
    <source>
        <dbReference type="ARBA" id="ARBA00009457"/>
    </source>
</evidence>
<name>A0ABQ7FYS3_DUNSA</name>
<dbReference type="EMBL" id="MU070493">
    <property type="protein sequence ID" value="KAF5827486.1"/>
    <property type="molecule type" value="Genomic_DNA"/>
</dbReference>
<evidence type="ECO:0000256" key="3">
    <source>
        <dbReference type="ARBA" id="ARBA00022692"/>
    </source>
</evidence>
<proteinExistence type="inferred from homology"/>
<dbReference type="PANTHER" id="PTHR10926">
    <property type="entry name" value="CELL CYCLE CONTROL PROTEIN 50"/>
    <property type="match status" value="1"/>
</dbReference>
<protein>
    <recommendedName>
        <fullName evidence="6">ALA-interacting subunit</fullName>
    </recommendedName>
</protein>
<sequence length="313" mass="35638">MAKAVVVIFFLMAAVLLPLGAVLLVYGLKPVQVSARYDDSCIPNAPNNLARQRYLWENVNNTQALQCTTTLEIPEDMDGPIYVYYELEGFYQNHRRYVRSRSNVQLAKAEGDPEIYLCEPLDYYAGDPSRLIDPCGLIAWTYFNDSYTMEVTRTDTGNTEELDISDKGIAFEADVEEIFADYEPQNFNPDLSQWRGGGQIQGTPQSDERFINWMRIAALPNFRKLWGRISTDLKKGDRVEVTIMNRYNTYSFDGVKSIVLANTSWLGGHNIFLGTAYLVTGGVSFLMGLLYYFVRLLRPRKFGDISQLKEVDT</sequence>
<evidence type="ECO:0000313" key="8">
    <source>
        <dbReference type="EMBL" id="KAF5827486.1"/>
    </source>
</evidence>
<evidence type="ECO:0000256" key="7">
    <source>
        <dbReference type="SAM" id="Phobius"/>
    </source>
</evidence>
<reference evidence="8" key="1">
    <citation type="submission" date="2017-08" db="EMBL/GenBank/DDBJ databases">
        <authorList>
            <person name="Polle J.E."/>
            <person name="Barry K."/>
            <person name="Cushman J."/>
            <person name="Schmutz J."/>
            <person name="Tran D."/>
            <person name="Hathwaick L.T."/>
            <person name="Yim W.C."/>
            <person name="Jenkins J."/>
            <person name="Mckie-Krisberg Z.M."/>
            <person name="Prochnik S."/>
            <person name="Lindquist E."/>
            <person name="Dockter R.B."/>
            <person name="Adam C."/>
            <person name="Molina H."/>
            <person name="Bunkerborg J."/>
            <person name="Jin E."/>
            <person name="Buchheim M."/>
            <person name="Magnuson J."/>
        </authorList>
    </citation>
    <scope>NUCLEOTIDE SEQUENCE</scope>
    <source>
        <strain evidence="8">CCAP 19/18</strain>
    </source>
</reference>
<evidence type="ECO:0000256" key="6">
    <source>
        <dbReference type="PIRNR" id="PIRNR015840"/>
    </source>
</evidence>
<dbReference type="InterPro" id="IPR005045">
    <property type="entry name" value="CDC50/LEM3_fam"/>
</dbReference>
<keyword evidence="5 6" id="KW-0472">Membrane</keyword>
<keyword evidence="3 7" id="KW-0812">Transmembrane</keyword>
<accession>A0ABQ7FYS3</accession>
<comment type="similarity">
    <text evidence="2 6">Belongs to the CDC50/LEM3 family.</text>
</comment>
<dbReference type="PIRSF" id="PIRSF015840">
    <property type="entry name" value="DUF284_TM_euk"/>
    <property type="match status" value="1"/>
</dbReference>
<dbReference type="PANTHER" id="PTHR10926:SF0">
    <property type="entry name" value="CDC50, ISOFORM A"/>
    <property type="match status" value="1"/>
</dbReference>
<keyword evidence="9" id="KW-1185">Reference proteome</keyword>
<dbReference type="Proteomes" id="UP000815325">
    <property type="component" value="Unassembled WGS sequence"/>
</dbReference>
<feature type="transmembrane region" description="Helical" evidence="7">
    <location>
        <begin position="271"/>
        <end position="294"/>
    </location>
</feature>
<evidence type="ECO:0000256" key="1">
    <source>
        <dbReference type="ARBA" id="ARBA00004141"/>
    </source>
</evidence>
<dbReference type="Pfam" id="PF03381">
    <property type="entry name" value="CDC50"/>
    <property type="match status" value="1"/>
</dbReference>
<keyword evidence="4 7" id="KW-1133">Transmembrane helix</keyword>
<comment type="caution">
    <text evidence="8">The sequence shown here is derived from an EMBL/GenBank/DDBJ whole genome shotgun (WGS) entry which is preliminary data.</text>
</comment>